<evidence type="ECO:0000256" key="3">
    <source>
        <dbReference type="ARBA" id="ARBA00007131"/>
    </source>
</evidence>
<keyword evidence="6 18" id="KW-0808">Transferase</keyword>
<dbReference type="InterPro" id="IPR009014">
    <property type="entry name" value="Transketo_C/PFOR_II"/>
</dbReference>
<dbReference type="STRING" id="1002526.SAMN05216578_106130"/>
<dbReference type="Pfam" id="PF02779">
    <property type="entry name" value="Transket_pyr"/>
    <property type="match status" value="1"/>
</dbReference>
<dbReference type="FunFam" id="3.40.50.970:FF:000003">
    <property type="entry name" value="Transketolase"/>
    <property type="match status" value="1"/>
</dbReference>
<evidence type="ECO:0000256" key="18">
    <source>
        <dbReference type="RuleBase" id="RU004996"/>
    </source>
</evidence>
<dbReference type="AlphaFoldDB" id="A0A1I6BTZ7"/>
<dbReference type="SUPFAM" id="SSF52922">
    <property type="entry name" value="TK C-terminal domain-like"/>
    <property type="match status" value="1"/>
</dbReference>
<name>A0A1I6BTZ7_9GAMM</name>
<dbReference type="Proteomes" id="UP000242815">
    <property type="component" value="Unassembled WGS sequence"/>
</dbReference>
<feature type="binding site" evidence="14">
    <location>
        <position position="469"/>
    </location>
    <ligand>
        <name>substrate</name>
    </ligand>
</feature>
<comment type="similarity">
    <text evidence="3 18">Belongs to the transketolase family.</text>
</comment>
<feature type="binding site" evidence="16">
    <location>
        <position position="187"/>
    </location>
    <ligand>
        <name>Mg(2+)</name>
        <dbReference type="ChEBI" id="CHEBI:18420"/>
    </ligand>
</feature>
<dbReference type="Gene3D" id="3.40.50.970">
    <property type="match status" value="2"/>
</dbReference>
<comment type="cofactor">
    <cofactor evidence="18">
        <name>Mg(2+)</name>
        <dbReference type="ChEBI" id="CHEBI:18420"/>
    </cofactor>
    <cofactor evidence="18">
        <name>Ca(2+)</name>
        <dbReference type="ChEBI" id="CHEBI:29108"/>
    </cofactor>
    <cofactor evidence="18">
        <name>Mn(2+)</name>
        <dbReference type="ChEBI" id="CHEBI:29035"/>
    </cofactor>
    <cofactor evidence="18">
        <name>Co(2+)</name>
        <dbReference type="ChEBI" id="CHEBI:48828"/>
    </cofactor>
    <text evidence="18">Binds 1 Mg(2+) ion per subunit. Can also utilize other divalent metal cations, such as Ca(2+), Mn(2+) and Co(2+).</text>
</comment>
<dbReference type="InterPro" id="IPR005474">
    <property type="entry name" value="Transketolase_N"/>
</dbReference>
<evidence type="ECO:0000256" key="8">
    <source>
        <dbReference type="ARBA" id="ARBA00022837"/>
    </source>
</evidence>
<evidence type="ECO:0000256" key="4">
    <source>
        <dbReference type="ARBA" id="ARBA00011738"/>
    </source>
</evidence>
<dbReference type="InterPro" id="IPR005475">
    <property type="entry name" value="Transketolase-like_Pyr-bd"/>
</dbReference>
<dbReference type="GO" id="GO:0009052">
    <property type="term" value="P:pentose-phosphate shunt, non-oxidative branch"/>
    <property type="evidence" value="ECO:0007669"/>
    <property type="project" value="UniProtKB-ARBA"/>
</dbReference>
<comment type="cofactor">
    <cofactor evidence="16">
        <name>Mg(2+)</name>
        <dbReference type="ChEBI" id="CHEBI:18420"/>
    </cofactor>
    <text evidence="16">Binds 1 Mg(2+) ion per subunit. Can also utilize other divalent metal cations, such as Ca(2+), Mn(2+) and Co(2+).</text>
</comment>
<keyword evidence="10 15" id="KW-0786">Thiamine pyrophosphate</keyword>
<feature type="binding site" evidence="15">
    <location>
        <position position="260"/>
    </location>
    <ligand>
        <name>thiamine diphosphate</name>
        <dbReference type="ChEBI" id="CHEBI:58937"/>
    </ligand>
</feature>
<evidence type="ECO:0000256" key="5">
    <source>
        <dbReference type="ARBA" id="ARBA00013152"/>
    </source>
</evidence>
<evidence type="ECO:0000256" key="6">
    <source>
        <dbReference type="ARBA" id="ARBA00022679"/>
    </source>
</evidence>
<evidence type="ECO:0000256" key="7">
    <source>
        <dbReference type="ARBA" id="ARBA00022723"/>
    </source>
</evidence>
<feature type="binding site" evidence="15">
    <location>
        <position position="437"/>
    </location>
    <ligand>
        <name>thiamine diphosphate</name>
        <dbReference type="ChEBI" id="CHEBI:58937"/>
    </ligand>
</feature>
<accession>A0A1I6BTZ7</accession>
<dbReference type="RefSeq" id="WP_090539198.1">
    <property type="nucleotide sequence ID" value="NZ_FOYD01000006.1"/>
</dbReference>
<dbReference type="FunFam" id="3.40.50.970:FF:000004">
    <property type="entry name" value="Transketolase"/>
    <property type="match status" value="1"/>
</dbReference>
<feature type="binding site" evidence="15">
    <location>
        <position position="66"/>
    </location>
    <ligand>
        <name>thiamine diphosphate</name>
        <dbReference type="ChEBI" id="CHEBI:58937"/>
    </ligand>
</feature>
<evidence type="ECO:0000256" key="10">
    <source>
        <dbReference type="ARBA" id="ARBA00023052"/>
    </source>
</evidence>
<dbReference type="GO" id="GO:0004802">
    <property type="term" value="F:transketolase activity"/>
    <property type="evidence" value="ECO:0007669"/>
    <property type="project" value="UniProtKB-UniRule"/>
</dbReference>
<evidence type="ECO:0000256" key="11">
    <source>
        <dbReference type="ARBA" id="ARBA00049473"/>
    </source>
</evidence>
<sequence>MPSRRDRANAIRALSMDAVQKANSGHPGAPMGMADIAEVLWRDFLKHNPANPQWADRDRFVLSNGHGSMLIYSLLHLTGYDLTIDDLKNFRQLHSRTPGHPEYGYTAGVETTTGPLGQGIANAVGFALAEKIMAAQFNRPGHNIVDHDTYVFLGDGCMMEGISHEVCSLAGTLGLSKLTAFYDDNGISIDGEVHGWFTDDTPRRFESYGWQVIRNVNGHDADEIRLAIETARKSDRPTLICCKTIIGFGSPNKQGKESSHGAALGEDEIALTREALGWKHGPFEIPEDIYAEWDAREAGARAEQQWNEKFAAYQAEFPELAAEFKRRMAGELPADFEEKASAFIREVAQKGENIASRKASQNCLNFFGPLLPELLGGSADLAGSNLTLWSGCKPVVAEDASGNYMYYGVREFGMAAIMNGVALHGGLIPYGATFLMFMEYARNAVRMSALMKQRVIYVFTHDSIGLGEDGPTHQPVEQLTSLRTTPNLDTWRPADTVESAVAWKQALLRKDGPSALIFSRQNLPCHVRDDETEAAIARGGYILKDCAGEPELILIATGSEVGLAMQAWEKLNEQGRRVRVVSMPCTSVFDQQDAEYRQAVLPLEVGARIAIEAAHADYWYKYVGLDGRIIGMHTYGESAPAGELFEAFGFTLDNVLAVADELLEDE</sequence>
<dbReference type="Gene3D" id="3.40.50.920">
    <property type="match status" value="1"/>
</dbReference>
<comment type="cofactor">
    <cofactor evidence="15">
        <name>thiamine diphosphate</name>
        <dbReference type="ChEBI" id="CHEBI:58937"/>
    </cofactor>
    <text evidence="15">Binds 1 thiamine pyrophosphate per subunit. During the reaction, the substrate forms a covalent intermediate with the cofactor.</text>
</comment>
<evidence type="ECO:0000256" key="9">
    <source>
        <dbReference type="ARBA" id="ARBA00022842"/>
    </source>
</evidence>
<feature type="binding site" evidence="14">
    <location>
        <position position="473"/>
    </location>
    <ligand>
        <name>substrate</name>
    </ligand>
</feature>
<dbReference type="PANTHER" id="PTHR43522:SF2">
    <property type="entry name" value="TRANSKETOLASE 1-RELATED"/>
    <property type="match status" value="1"/>
</dbReference>
<proteinExistence type="inferred from homology"/>
<evidence type="ECO:0000256" key="15">
    <source>
        <dbReference type="PIRSR" id="PIRSR605478-3"/>
    </source>
</evidence>
<dbReference type="InterPro" id="IPR033247">
    <property type="entry name" value="Transketolase_fam"/>
</dbReference>
<evidence type="ECO:0000256" key="14">
    <source>
        <dbReference type="PIRSR" id="PIRSR605478-2"/>
    </source>
</evidence>
<dbReference type="SUPFAM" id="SSF52518">
    <property type="entry name" value="Thiamin diphosphate-binding fold (THDP-binding)"/>
    <property type="match status" value="2"/>
</dbReference>
<feature type="binding site" evidence="14">
    <location>
        <position position="384"/>
    </location>
    <ligand>
        <name>substrate</name>
    </ligand>
</feature>
<dbReference type="PROSITE" id="PS00802">
    <property type="entry name" value="TRANSKETOLASE_2"/>
    <property type="match status" value="1"/>
</dbReference>
<dbReference type="PANTHER" id="PTHR43522">
    <property type="entry name" value="TRANSKETOLASE"/>
    <property type="match status" value="1"/>
</dbReference>
<dbReference type="OrthoDB" id="8732661at2"/>
<dbReference type="InterPro" id="IPR049557">
    <property type="entry name" value="Transketolase_CS"/>
</dbReference>
<evidence type="ECO:0000256" key="12">
    <source>
        <dbReference type="NCBIfam" id="TIGR00232"/>
    </source>
</evidence>
<dbReference type="CDD" id="cd02012">
    <property type="entry name" value="TPP_TK"/>
    <property type="match status" value="1"/>
</dbReference>
<comment type="cofactor">
    <cofactor evidence="1">
        <name>Ca(2+)</name>
        <dbReference type="ChEBI" id="CHEBI:29108"/>
    </cofactor>
</comment>
<feature type="binding site" evidence="14">
    <location>
        <position position="357"/>
    </location>
    <ligand>
        <name>substrate</name>
    </ligand>
</feature>
<feature type="binding site" evidence="14">
    <location>
        <position position="26"/>
    </location>
    <ligand>
        <name>substrate</name>
    </ligand>
</feature>
<dbReference type="CDD" id="cd07033">
    <property type="entry name" value="TPP_PYR_DXS_TK_like"/>
    <property type="match status" value="1"/>
</dbReference>
<organism evidence="20 21">
    <name type="scientific">Halopseudomonas formosensis</name>
    <dbReference type="NCBI Taxonomy" id="1002526"/>
    <lineage>
        <taxon>Bacteria</taxon>
        <taxon>Pseudomonadati</taxon>
        <taxon>Pseudomonadota</taxon>
        <taxon>Gammaproteobacteria</taxon>
        <taxon>Pseudomonadales</taxon>
        <taxon>Pseudomonadaceae</taxon>
        <taxon>Halopseudomonas</taxon>
    </lineage>
</organism>
<dbReference type="GO" id="GO:0005829">
    <property type="term" value="C:cytosol"/>
    <property type="evidence" value="ECO:0007669"/>
    <property type="project" value="TreeGrafter"/>
</dbReference>
<dbReference type="EC" id="2.2.1.1" evidence="5 12"/>
<feature type="binding site" evidence="16">
    <location>
        <position position="155"/>
    </location>
    <ligand>
        <name>Mg(2+)</name>
        <dbReference type="ChEBI" id="CHEBI:18420"/>
    </ligand>
</feature>
<feature type="binding site" evidence="14">
    <location>
        <position position="461"/>
    </location>
    <ligand>
        <name>substrate</name>
    </ligand>
</feature>
<dbReference type="Pfam" id="PF00456">
    <property type="entry name" value="Transketolase_N"/>
    <property type="match status" value="1"/>
</dbReference>
<feature type="binding site" evidence="15">
    <location>
        <begin position="114"/>
        <end position="116"/>
    </location>
    <ligand>
        <name>thiamine diphosphate</name>
        <dbReference type="ChEBI" id="CHEBI:58937"/>
    </ligand>
</feature>
<keyword evidence="9 16" id="KW-0460">Magnesium</keyword>
<feature type="binding site" evidence="16">
    <location>
        <position position="185"/>
    </location>
    <ligand>
        <name>Mg(2+)</name>
        <dbReference type="ChEBI" id="CHEBI:18420"/>
    </ligand>
</feature>
<comment type="subunit">
    <text evidence="4 18">Homodimer.</text>
</comment>
<dbReference type="GO" id="GO:0046872">
    <property type="term" value="F:metal ion binding"/>
    <property type="evidence" value="ECO:0007669"/>
    <property type="project" value="UniProtKB-KW"/>
</dbReference>
<feature type="active site" description="Proton donor" evidence="13">
    <location>
        <position position="411"/>
    </location>
</feature>
<evidence type="ECO:0000259" key="19">
    <source>
        <dbReference type="SMART" id="SM00861"/>
    </source>
</evidence>
<feature type="site" description="Important for catalytic activity" evidence="17">
    <location>
        <position position="26"/>
    </location>
</feature>
<feature type="binding site" evidence="15">
    <location>
        <position position="156"/>
    </location>
    <ligand>
        <name>thiamine diphosphate</name>
        <dbReference type="ChEBI" id="CHEBI:58937"/>
    </ligand>
</feature>
<dbReference type="PROSITE" id="PS00801">
    <property type="entry name" value="TRANSKETOLASE_1"/>
    <property type="match status" value="1"/>
</dbReference>
<dbReference type="EMBL" id="FOYD01000006">
    <property type="protein sequence ID" value="SFQ84438.1"/>
    <property type="molecule type" value="Genomic_DNA"/>
</dbReference>
<comment type="function">
    <text evidence="18">Catalyzes the transfer of a two-carbon ketol group from a ketose donor to an aldose acceptor, via a covalent intermediate with the cofactor thiamine pyrophosphate.</text>
</comment>
<evidence type="ECO:0000256" key="13">
    <source>
        <dbReference type="PIRSR" id="PIRSR605478-1"/>
    </source>
</evidence>
<dbReference type="NCBIfam" id="TIGR00232">
    <property type="entry name" value="tktlase_bact"/>
    <property type="match status" value="1"/>
</dbReference>
<feature type="site" description="Important for catalytic activity" evidence="17">
    <location>
        <position position="260"/>
    </location>
</feature>
<keyword evidence="8 18" id="KW-0106">Calcium</keyword>
<feature type="binding site" evidence="14">
    <location>
        <position position="520"/>
    </location>
    <ligand>
        <name>substrate</name>
    </ligand>
</feature>
<dbReference type="SMART" id="SM00861">
    <property type="entry name" value="Transket_pyr"/>
    <property type="match status" value="1"/>
</dbReference>
<protein>
    <recommendedName>
        <fullName evidence="5 12">Transketolase</fullName>
        <ecNumber evidence="5 12">2.2.1.1</ecNumber>
    </recommendedName>
</protein>
<feature type="binding site" evidence="15">
    <location>
        <position position="185"/>
    </location>
    <ligand>
        <name>thiamine diphosphate</name>
        <dbReference type="ChEBI" id="CHEBI:58937"/>
    </ligand>
</feature>
<feature type="binding site" evidence="14">
    <location>
        <position position="260"/>
    </location>
    <ligand>
        <name>substrate</name>
    </ligand>
</feature>
<comment type="catalytic activity">
    <reaction evidence="11 18">
        <text>D-sedoheptulose 7-phosphate + D-glyceraldehyde 3-phosphate = aldehydo-D-ribose 5-phosphate + D-xylulose 5-phosphate</text>
        <dbReference type="Rhea" id="RHEA:10508"/>
        <dbReference type="ChEBI" id="CHEBI:57483"/>
        <dbReference type="ChEBI" id="CHEBI:57737"/>
        <dbReference type="ChEBI" id="CHEBI:58273"/>
        <dbReference type="ChEBI" id="CHEBI:59776"/>
        <dbReference type="EC" id="2.2.1.1"/>
    </reaction>
</comment>
<evidence type="ECO:0000256" key="16">
    <source>
        <dbReference type="PIRSR" id="PIRSR605478-4"/>
    </source>
</evidence>
<feature type="domain" description="Transketolase-like pyrimidine-binding" evidence="19">
    <location>
        <begin position="354"/>
        <end position="525"/>
    </location>
</feature>
<evidence type="ECO:0000313" key="20">
    <source>
        <dbReference type="EMBL" id="SFQ84438.1"/>
    </source>
</evidence>
<evidence type="ECO:0000256" key="17">
    <source>
        <dbReference type="PIRSR" id="PIRSR605478-5"/>
    </source>
</evidence>
<dbReference type="FunFam" id="3.40.50.920:FF:000003">
    <property type="entry name" value="Transketolase"/>
    <property type="match status" value="1"/>
</dbReference>
<dbReference type="InterPro" id="IPR029061">
    <property type="entry name" value="THDP-binding"/>
</dbReference>
<dbReference type="InterPro" id="IPR005478">
    <property type="entry name" value="Transketolase_bac-like"/>
</dbReference>
<evidence type="ECO:0000256" key="1">
    <source>
        <dbReference type="ARBA" id="ARBA00001913"/>
    </source>
</evidence>
<dbReference type="InterPro" id="IPR020826">
    <property type="entry name" value="Transketolase_BS"/>
</dbReference>
<reference evidence="20 21" key="1">
    <citation type="submission" date="2016-10" db="EMBL/GenBank/DDBJ databases">
        <authorList>
            <person name="de Groot N.N."/>
        </authorList>
    </citation>
    <scope>NUCLEOTIDE SEQUENCE [LARGE SCALE GENOMIC DNA]</scope>
    <source>
        <strain evidence="20 21">JCM 18415</strain>
    </source>
</reference>
<evidence type="ECO:0000256" key="2">
    <source>
        <dbReference type="ARBA" id="ARBA00001941"/>
    </source>
</evidence>
<keyword evidence="7 16" id="KW-0479">Metal-binding</keyword>
<dbReference type="Pfam" id="PF22613">
    <property type="entry name" value="Transketolase_C_1"/>
    <property type="match status" value="1"/>
</dbReference>
<comment type="cofactor">
    <cofactor evidence="2">
        <name>Co(2+)</name>
        <dbReference type="ChEBI" id="CHEBI:48828"/>
    </cofactor>
</comment>
<evidence type="ECO:0000313" key="21">
    <source>
        <dbReference type="Proteomes" id="UP000242815"/>
    </source>
</evidence>
<gene>
    <name evidence="20" type="ORF">SAMN05216578_106130</name>
</gene>
<dbReference type="InterPro" id="IPR055152">
    <property type="entry name" value="Transketolase-like_C_2"/>
</dbReference>